<feature type="transmembrane region" description="Helical" evidence="12">
    <location>
        <begin position="223"/>
        <end position="243"/>
    </location>
</feature>
<dbReference type="EMBL" id="QFFI01000002">
    <property type="protein sequence ID" value="PWG65373.1"/>
    <property type="molecule type" value="Genomic_DNA"/>
</dbReference>
<keyword evidence="9" id="KW-0482">Metalloprotease</keyword>
<feature type="compositionally biased region" description="Basic and acidic residues" evidence="11">
    <location>
        <begin position="607"/>
        <end position="622"/>
    </location>
</feature>
<feature type="transmembrane region" description="Helical" evidence="12">
    <location>
        <begin position="15"/>
        <end position="41"/>
    </location>
</feature>
<dbReference type="GO" id="GO:0004222">
    <property type="term" value="F:metalloendopeptidase activity"/>
    <property type="evidence" value="ECO:0007669"/>
    <property type="project" value="InterPro"/>
</dbReference>
<keyword evidence="15" id="KW-1185">Reference proteome</keyword>
<comment type="cofactor">
    <cofactor evidence="1">
        <name>Zn(2+)</name>
        <dbReference type="ChEBI" id="CHEBI:29105"/>
    </cofactor>
</comment>
<keyword evidence="10 12" id="KW-0472">Membrane</keyword>
<keyword evidence="2" id="KW-1003">Cell membrane</keyword>
<protein>
    <submittedName>
        <fullName evidence="14">Peptidase M48</fullName>
    </submittedName>
</protein>
<dbReference type="Pfam" id="PF01435">
    <property type="entry name" value="Peptidase_M48"/>
    <property type="match status" value="1"/>
</dbReference>
<organism evidence="14 15">
    <name type="scientific">Sediminicurvatus halobius</name>
    <dbReference type="NCBI Taxonomy" id="2182432"/>
    <lineage>
        <taxon>Bacteria</taxon>
        <taxon>Pseudomonadati</taxon>
        <taxon>Pseudomonadota</taxon>
        <taxon>Gammaproteobacteria</taxon>
        <taxon>Chromatiales</taxon>
        <taxon>Ectothiorhodospiraceae</taxon>
        <taxon>Sediminicurvatus</taxon>
    </lineage>
</organism>
<evidence type="ECO:0000256" key="4">
    <source>
        <dbReference type="ARBA" id="ARBA00022692"/>
    </source>
</evidence>
<feature type="transmembrane region" description="Helical" evidence="12">
    <location>
        <begin position="61"/>
        <end position="79"/>
    </location>
</feature>
<comment type="caution">
    <text evidence="14">The sequence shown here is derived from an EMBL/GenBank/DDBJ whole genome shotgun (WGS) entry which is preliminary data.</text>
</comment>
<reference evidence="14 15" key="1">
    <citation type="submission" date="2018-05" db="EMBL/GenBank/DDBJ databases">
        <title>Spiribacter halobius sp. nov., a moderately halophilic bacterium isolated from marine solar saltern.</title>
        <authorList>
            <person name="Zheng W.-S."/>
            <person name="Lu D.-C."/>
            <person name="Du Z.-J."/>
        </authorList>
    </citation>
    <scope>NUCLEOTIDE SEQUENCE [LARGE SCALE GENOMIC DNA]</scope>
    <source>
        <strain evidence="14 15">E85</strain>
    </source>
</reference>
<evidence type="ECO:0000313" key="15">
    <source>
        <dbReference type="Proteomes" id="UP000245474"/>
    </source>
</evidence>
<dbReference type="PANTHER" id="PTHR43221">
    <property type="entry name" value="PROTEASE HTPX"/>
    <property type="match status" value="1"/>
</dbReference>
<evidence type="ECO:0000256" key="7">
    <source>
        <dbReference type="ARBA" id="ARBA00022833"/>
    </source>
</evidence>
<feature type="compositionally biased region" description="Low complexity" evidence="11">
    <location>
        <begin position="358"/>
        <end position="370"/>
    </location>
</feature>
<proteinExistence type="predicted"/>
<dbReference type="GO" id="GO:0046872">
    <property type="term" value="F:metal ion binding"/>
    <property type="evidence" value="ECO:0007669"/>
    <property type="project" value="UniProtKB-KW"/>
</dbReference>
<feature type="region of interest" description="Disordered" evidence="11">
    <location>
        <begin position="607"/>
        <end position="652"/>
    </location>
</feature>
<evidence type="ECO:0000256" key="5">
    <source>
        <dbReference type="ARBA" id="ARBA00022723"/>
    </source>
</evidence>
<evidence type="ECO:0000256" key="3">
    <source>
        <dbReference type="ARBA" id="ARBA00022670"/>
    </source>
</evidence>
<gene>
    <name evidence="14" type="ORF">DEM34_01085</name>
</gene>
<evidence type="ECO:0000256" key="6">
    <source>
        <dbReference type="ARBA" id="ARBA00022801"/>
    </source>
</evidence>
<evidence type="ECO:0000256" key="11">
    <source>
        <dbReference type="SAM" id="MobiDB-lite"/>
    </source>
</evidence>
<name>A0A2U2N8H5_9GAMM</name>
<keyword evidence="4 12" id="KW-0812">Transmembrane</keyword>
<evidence type="ECO:0000256" key="12">
    <source>
        <dbReference type="SAM" id="Phobius"/>
    </source>
</evidence>
<keyword evidence="8 12" id="KW-1133">Transmembrane helix</keyword>
<evidence type="ECO:0000256" key="2">
    <source>
        <dbReference type="ARBA" id="ARBA00022475"/>
    </source>
</evidence>
<evidence type="ECO:0000313" key="14">
    <source>
        <dbReference type="EMBL" id="PWG65373.1"/>
    </source>
</evidence>
<dbReference type="Gene3D" id="3.30.2010.10">
    <property type="entry name" value="Metalloproteases ('zincins'), catalytic domain"/>
    <property type="match status" value="1"/>
</dbReference>
<dbReference type="GO" id="GO:0006508">
    <property type="term" value="P:proteolysis"/>
    <property type="evidence" value="ECO:0007669"/>
    <property type="project" value="UniProtKB-KW"/>
</dbReference>
<dbReference type="InterPro" id="IPR001915">
    <property type="entry name" value="Peptidase_M48"/>
</dbReference>
<keyword evidence="3" id="KW-0645">Protease</keyword>
<evidence type="ECO:0000259" key="13">
    <source>
        <dbReference type="Pfam" id="PF01435"/>
    </source>
</evidence>
<feature type="region of interest" description="Disordered" evidence="11">
    <location>
        <begin position="326"/>
        <end position="370"/>
    </location>
</feature>
<dbReference type="RefSeq" id="WP_109675390.1">
    <property type="nucleotide sequence ID" value="NZ_CP086615.1"/>
</dbReference>
<dbReference type="InterPro" id="IPR050083">
    <property type="entry name" value="HtpX_protease"/>
</dbReference>
<dbReference type="PANTHER" id="PTHR43221:SF2">
    <property type="entry name" value="PROTEASE HTPX HOMOLOG"/>
    <property type="match status" value="1"/>
</dbReference>
<evidence type="ECO:0000256" key="10">
    <source>
        <dbReference type="ARBA" id="ARBA00023136"/>
    </source>
</evidence>
<evidence type="ECO:0000256" key="8">
    <source>
        <dbReference type="ARBA" id="ARBA00022989"/>
    </source>
</evidence>
<dbReference type="OrthoDB" id="15218at2"/>
<feature type="domain" description="Peptidase M48" evidence="13">
    <location>
        <begin position="110"/>
        <end position="322"/>
    </location>
</feature>
<accession>A0A2U2N8H5</accession>
<keyword evidence="7" id="KW-0862">Zinc</keyword>
<dbReference type="AlphaFoldDB" id="A0A2U2N8H5"/>
<sequence>MDFFGRQDRARRQTLWLLALFGLAVLLIIGVVSVAAVLVAGIVHPPPAGGWLAALNAQRDVIAWAAALTGGGILAASLWRMHRLRRGGGTVAWELGAEAVDPDTRDPLRRRLVNVTEEMALAAGIPVPGVYVLENEQSINAFAAGHGPADAIIAVTRGALERLTRSELQGVVAHEVAHIVHGDTRLNLRLMGWLFGITRVARLGVFLLRPGSRRRRYGGRSHPAMLAMGLVLVAVGYLGLFLARCLKAGVARQREFLADAGAVQFTRLPDGLAGALKKIAAPGANRLRADSEEVAHMLFAAGRGGRLLASHPPIVERIRALEPGFDPAALAAPPPADRQSEATAPGPGERSGAGAAGIGTSAATTDADAAETPAADALAPVLDLLPTPLLEAAHKPEWVAPLLGYLLLGQGADLQAAQLLAVQRHLGAEAEANVRYLLTAVPALAPDLRLPLLDLAFPLLRRAPPARRTALLALADELARGQGGAEVLPYAVARLLGERLREAEGHGRRAVVPGAGRLRALRQVLAVVAQQGAEPPEAARAAYAAGLAAAGLPPSPMPEAGELWQPLLESALRRLDGLPPRGKRRVLEGLEATARHDRTRARISHRFAERGGGDGGQDKARESSGAQAYSTVRRAPEPSATPDCPADPRPQPRIGEICGLNAREQALMRVIAARLHIPIPYL</sequence>
<keyword evidence="5" id="KW-0479">Metal-binding</keyword>
<evidence type="ECO:0000256" key="1">
    <source>
        <dbReference type="ARBA" id="ARBA00001947"/>
    </source>
</evidence>
<keyword evidence="6" id="KW-0378">Hydrolase</keyword>
<dbReference type="Proteomes" id="UP000245474">
    <property type="component" value="Unassembled WGS sequence"/>
</dbReference>
<evidence type="ECO:0000256" key="9">
    <source>
        <dbReference type="ARBA" id="ARBA00023049"/>
    </source>
</evidence>